<keyword evidence="2" id="KW-1185">Reference proteome</keyword>
<dbReference type="RefSeq" id="WP_033528301.1">
    <property type="nucleotide sequence ID" value="NZ_JAVRFJ010000023.1"/>
</dbReference>
<comment type="caution">
    <text evidence="1">The sequence shown here is derived from an EMBL/GenBank/DDBJ whole genome shotgun (WGS) entry which is preliminary data.</text>
</comment>
<gene>
    <name evidence="1" type="ORF">RM704_25355</name>
</gene>
<dbReference type="EMBL" id="JAVRFJ010000023">
    <property type="protein sequence ID" value="MDT0570744.1"/>
    <property type="molecule type" value="Genomic_DNA"/>
</dbReference>
<protein>
    <submittedName>
        <fullName evidence="1">Uncharacterized protein</fullName>
    </submittedName>
</protein>
<evidence type="ECO:0000313" key="2">
    <source>
        <dbReference type="Proteomes" id="UP001180737"/>
    </source>
</evidence>
<organism evidence="1 2">
    <name type="scientific">Streptomyces gottesmaniae</name>
    <dbReference type="NCBI Taxonomy" id="3075518"/>
    <lineage>
        <taxon>Bacteria</taxon>
        <taxon>Bacillati</taxon>
        <taxon>Actinomycetota</taxon>
        <taxon>Actinomycetes</taxon>
        <taxon>Kitasatosporales</taxon>
        <taxon>Streptomycetaceae</taxon>
        <taxon>Streptomyces</taxon>
    </lineage>
</organism>
<dbReference type="Proteomes" id="UP001180737">
    <property type="component" value="Unassembled WGS sequence"/>
</dbReference>
<sequence length="84" mass="9518">MSLAALATAFLLTVTLGYIVKCWLSPFGDCRKCDGMGHGFKTDRKGKAKRGRDCRRCHATGKRIRVGRWIYNRAARTYRAGTHR</sequence>
<reference evidence="1" key="1">
    <citation type="submission" date="2024-05" db="EMBL/GenBank/DDBJ databases">
        <title>30 novel species of actinomycetes from the DSMZ collection.</title>
        <authorList>
            <person name="Nouioui I."/>
        </authorList>
    </citation>
    <scope>NUCLEOTIDE SEQUENCE</scope>
    <source>
        <strain evidence="1">DSM 3412</strain>
    </source>
</reference>
<evidence type="ECO:0000313" key="1">
    <source>
        <dbReference type="EMBL" id="MDT0570744.1"/>
    </source>
</evidence>
<proteinExistence type="predicted"/>
<accession>A0ABU2Z2D3</accession>
<name>A0ABU2Z2D3_9ACTN</name>